<reference evidence="1 2" key="1">
    <citation type="submission" date="2015-12" db="EMBL/GenBank/DDBJ databases">
        <title>Dictyostelia acquired genes for synthesis and detection of signals that induce cell-type specialization by lateral gene transfer from prokaryotes.</title>
        <authorList>
            <person name="Gloeckner G."/>
            <person name="Schaap P."/>
        </authorList>
    </citation>
    <scope>NUCLEOTIDE SEQUENCE [LARGE SCALE GENOMIC DNA]</scope>
    <source>
        <strain evidence="1 2">TK</strain>
    </source>
</reference>
<name>A0A151ZIT3_TIELA</name>
<comment type="caution">
    <text evidence="1">The sequence shown here is derived from an EMBL/GenBank/DDBJ whole genome shotgun (WGS) entry which is preliminary data.</text>
</comment>
<protein>
    <submittedName>
        <fullName evidence="1">Uncharacterized protein</fullName>
    </submittedName>
</protein>
<keyword evidence="2" id="KW-1185">Reference proteome</keyword>
<dbReference type="InParanoid" id="A0A151ZIT3"/>
<evidence type="ECO:0000313" key="2">
    <source>
        <dbReference type="Proteomes" id="UP000076078"/>
    </source>
</evidence>
<organism evidence="1 2">
    <name type="scientific">Tieghemostelium lacteum</name>
    <name type="common">Slime mold</name>
    <name type="synonym">Dictyostelium lacteum</name>
    <dbReference type="NCBI Taxonomy" id="361077"/>
    <lineage>
        <taxon>Eukaryota</taxon>
        <taxon>Amoebozoa</taxon>
        <taxon>Evosea</taxon>
        <taxon>Eumycetozoa</taxon>
        <taxon>Dictyostelia</taxon>
        <taxon>Dictyosteliales</taxon>
        <taxon>Raperosteliaceae</taxon>
        <taxon>Tieghemostelium</taxon>
    </lineage>
</organism>
<dbReference type="SUPFAM" id="SSF140860">
    <property type="entry name" value="Pseudo ankyrin repeat-like"/>
    <property type="match status" value="1"/>
</dbReference>
<dbReference type="PANTHER" id="PTHR32488">
    <property type="entry name" value="UPF0746 PROTEIN DDB_G0280785-RELATED"/>
    <property type="match status" value="1"/>
</dbReference>
<sequence length="762" mass="90191">MNTMDNLFFQVFANKIIWKEIAKYLRRHKHYEKQRGYDSYIHVSEILLVLDNGVEVLKDKLKSKKHLEISDRSALDLVLEFVHDREVFGYLWRDYHQLITTLLGRENLFYLASKFNNQELVKFTLQKETVDNYGKDIQFIQESLKMIIENKRYHLLVEIHQSRHRHLLENLTVKLDHTTLNDILSYFLKSGIGYGVILKNYFQDCYFNMIKLKPETLDHLLASGSNHDSLILFNDAQFSKILSGILFFSTWQEQTNFVKIFNYLWKTSQNSVVNSLKSQKTIQFKKYMNMDEYHMAIEYLQSLFTSDKQPKSELTGQDLLNLYDQMKLRQLTKQQRLTNDLGIYIFLNASTSLLKSAMELTVPKPPPPPKPTENKDLEKPVKKQVVMPVVFKKSILIYITVNDEFSLNPFLSSERIKEFLVYINEPTVKMHLKKLFVFHNLFFFKLILSSKDLSIFQKYLSILDQSFIDQDELMSIFDYIIQGGALDILLFILTLPMFETLPLLKNTNALWTEICYKAFKYGHPHIIEYYQNTIKSQTDSHDEIFKRIIQSNSNRDSSLEYQLAHQNMFPQTNSNQFRGQVKHNSSYSKRNELNRWFNRATSYYLFMSNNDFQLTIETHREYLYNRSLAENQPELHKKPPSPKVPPPSFFAVLVYCGDTKLMDEIFNYWEVKFPFPEMLLTSVKCSNIELFKFLLTKCPSSLLNEKLYEFYRLAISYNYNKFLEYLVTNHQNENLVNQNSLKSQITENTSPYIVNLIKNNLK</sequence>
<dbReference type="InterPro" id="IPR051904">
    <property type="entry name" value="UPF0746_actin_org"/>
</dbReference>
<accession>A0A151ZIT3</accession>
<dbReference type="EMBL" id="LODT01000025">
    <property type="protein sequence ID" value="KYQ93827.1"/>
    <property type="molecule type" value="Genomic_DNA"/>
</dbReference>
<gene>
    <name evidence="1" type="ORF">DLAC_05225</name>
</gene>
<dbReference type="AlphaFoldDB" id="A0A151ZIT3"/>
<dbReference type="Proteomes" id="UP000076078">
    <property type="component" value="Unassembled WGS sequence"/>
</dbReference>
<evidence type="ECO:0000313" key="1">
    <source>
        <dbReference type="EMBL" id="KYQ93827.1"/>
    </source>
</evidence>
<dbReference type="PANTHER" id="PTHR32488:SF76">
    <property type="entry name" value="ANKYRIN REPEAT-CONTAINING PROTEIN-RELATED"/>
    <property type="match status" value="1"/>
</dbReference>
<proteinExistence type="predicted"/>